<accession>A0A7W8J9F3</accession>
<keyword evidence="1" id="KW-0812">Transmembrane</keyword>
<name>A0A7W8J9F3_9BACT</name>
<evidence type="ECO:0000256" key="1">
    <source>
        <dbReference type="SAM" id="Phobius"/>
    </source>
</evidence>
<dbReference type="EMBL" id="JACHDZ010000005">
    <property type="protein sequence ID" value="MBB5345113.1"/>
    <property type="molecule type" value="Genomic_DNA"/>
</dbReference>
<evidence type="ECO:0000313" key="3">
    <source>
        <dbReference type="Proteomes" id="UP000569092"/>
    </source>
</evidence>
<sequence>MKVMIGLVISFIVGAGCRFFDIPVPSPPMIPGALLVLAMTVGYSSTNAVLNRRNKVATTTHLCGGPTGASVASAAVKVPALKLTSHE</sequence>
<reference evidence="2 3" key="1">
    <citation type="submission" date="2020-08" db="EMBL/GenBank/DDBJ databases">
        <title>Genomic Encyclopedia of Type Strains, Phase IV (KMG-V): Genome sequencing to study the core and pangenomes of soil and plant-associated prokaryotes.</title>
        <authorList>
            <person name="Whitman W."/>
        </authorList>
    </citation>
    <scope>NUCLEOTIDE SEQUENCE [LARGE SCALE GENOMIC DNA]</scope>
    <source>
        <strain evidence="2 3">M8US30</strain>
    </source>
</reference>
<organism evidence="2 3">
    <name type="scientific">Tunturiibacter lichenicola</name>
    <dbReference type="NCBI Taxonomy" id="2051959"/>
    <lineage>
        <taxon>Bacteria</taxon>
        <taxon>Pseudomonadati</taxon>
        <taxon>Acidobacteriota</taxon>
        <taxon>Terriglobia</taxon>
        <taxon>Terriglobales</taxon>
        <taxon>Acidobacteriaceae</taxon>
        <taxon>Tunturiibacter</taxon>
    </lineage>
</organism>
<dbReference type="InterPro" id="IPR020017">
    <property type="entry name" value="XapX_domain"/>
</dbReference>
<dbReference type="AlphaFoldDB" id="A0A7W8J9F3"/>
<dbReference type="PROSITE" id="PS51257">
    <property type="entry name" value="PROKAR_LIPOPROTEIN"/>
    <property type="match status" value="1"/>
</dbReference>
<feature type="transmembrane region" description="Helical" evidence="1">
    <location>
        <begin position="29"/>
        <end position="50"/>
    </location>
</feature>
<keyword evidence="1" id="KW-1133">Transmembrane helix</keyword>
<keyword evidence="1" id="KW-0472">Membrane</keyword>
<gene>
    <name evidence="2" type="ORF">HDF10_003104</name>
</gene>
<dbReference type="Proteomes" id="UP000569092">
    <property type="component" value="Unassembled WGS sequence"/>
</dbReference>
<dbReference type="NCBIfam" id="TIGR03510">
    <property type="entry name" value="XapX"/>
    <property type="match status" value="1"/>
</dbReference>
<protein>
    <submittedName>
        <fullName evidence="2">XapX domain-containing protein</fullName>
    </submittedName>
</protein>
<comment type="caution">
    <text evidence="2">The sequence shown here is derived from an EMBL/GenBank/DDBJ whole genome shotgun (WGS) entry which is preliminary data.</text>
</comment>
<evidence type="ECO:0000313" key="2">
    <source>
        <dbReference type="EMBL" id="MBB5345113.1"/>
    </source>
</evidence>
<proteinExistence type="predicted"/>